<evidence type="ECO:0000259" key="3">
    <source>
        <dbReference type="Pfam" id="PF11258"/>
    </source>
</evidence>
<feature type="domain" description="DUF3048" evidence="4">
    <location>
        <begin position="216"/>
        <end position="323"/>
    </location>
</feature>
<dbReference type="RefSeq" id="WP_271632759.1">
    <property type="nucleotide sequence ID" value="NZ_CP094970.1"/>
</dbReference>
<protein>
    <submittedName>
        <fullName evidence="5">DUF3048 domain-containing protein</fullName>
    </submittedName>
</protein>
<dbReference type="AlphaFoldDB" id="A0AA46TEX9"/>
<dbReference type="EMBL" id="CP094970">
    <property type="protein sequence ID" value="UYM04102.1"/>
    <property type="molecule type" value="Genomic_DNA"/>
</dbReference>
<sequence>MITATKPGRTRLRASIALFAGLALLLGGCSGGDDSSSPDDTSQERDGGSATAVSPLTGLPAKHAPDKPVMVVKVDNTSSARPQAGLDGADLVVEELVEGGMTRLAAFFYSEHPKDVGPVRSMRDSDVGIVSPTGGKLLASGGAPGTTDRIDEAGIDVLTEGDAGFSRDGSRTAPYNLMVNLADAADGLEAGDAPDPYLPFDDKAVKRGKAVDSFSVSFSGSSTTSWDPTKGGWVRANGPVSPNDDFVAKNVLVLNVEVGDAGYLDPGGNPVPETKFVGDGKAQLFSGGKVVTGTWSKDDLDSNIDLQTRKGDPLKVPAGETFIELVPRGAGSVRIG</sequence>
<feature type="chain" id="PRO_5041466304" evidence="2">
    <location>
        <begin position="33"/>
        <end position="336"/>
    </location>
</feature>
<name>A0AA46TEX9_9ACTN</name>
<dbReference type="KEGG" id="sgrg:L0C25_16335"/>
<dbReference type="InterPro" id="IPR021416">
    <property type="entry name" value="DUF3048_N"/>
</dbReference>
<dbReference type="InterPro" id="IPR023158">
    <property type="entry name" value="YerB-like_sf"/>
</dbReference>
<evidence type="ECO:0000313" key="5">
    <source>
        <dbReference type="EMBL" id="UYM04102.1"/>
    </source>
</evidence>
<dbReference type="SUPFAM" id="SSF159774">
    <property type="entry name" value="YerB-like"/>
    <property type="match status" value="1"/>
</dbReference>
<organism evidence="5 6">
    <name type="scientific">Solicola gregarius</name>
    <dbReference type="NCBI Taxonomy" id="2908642"/>
    <lineage>
        <taxon>Bacteria</taxon>
        <taxon>Bacillati</taxon>
        <taxon>Actinomycetota</taxon>
        <taxon>Actinomycetes</taxon>
        <taxon>Propionibacteriales</taxon>
        <taxon>Nocardioidaceae</taxon>
        <taxon>Solicola</taxon>
    </lineage>
</organism>
<feature type="domain" description="DUF3048" evidence="3">
    <location>
        <begin position="56"/>
        <end position="188"/>
    </location>
</feature>
<feature type="compositionally biased region" description="Low complexity" evidence="1">
    <location>
        <begin position="31"/>
        <end position="40"/>
    </location>
</feature>
<dbReference type="Pfam" id="PF11258">
    <property type="entry name" value="DUF3048"/>
    <property type="match status" value="1"/>
</dbReference>
<evidence type="ECO:0000256" key="2">
    <source>
        <dbReference type="SAM" id="SignalP"/>
    </source>
</evidence>
<feature type="signal peptide" evidence="2">
    <location>
        <begin position="1"/>
        <end position="32"/>
    </location>
</feature>
<gene>
    <name evidence="5" type="ORF">L0C25_16335</name>
</gene>
<proteinExistence type="predicted"/>
<evidence type="ECO:0000259" key="4">
    <source>
        <dbReference type="Pfam" id="PF17479"/>
    </source>
</evidence>
<dbReference type="Gene3D" id="3.50.90.10">
    <property type="entry name" value="YerB-like"/>
    <property type="match status" value="1"/>
</dbReference>
<dbReference type="Proteomes" id="UP001164390">
    <property type="component" value="Chromosome"/>
</dbReference>
<reference evidence="5" key="1">
    <citation type="submission" date="2022-01" db="EMBL/GenBank/DDBJ databases">
        <title>Nocardioidaceae gen. sp. A5X3R13.</title>
        <authorList>
            <person name="Lopez Marin M.A."/>
            <person name="Uhlik O."/>
        </authorList>
    </citation>
    <scope>NUCLEOTIDE SEQUENCE</scope>
    <source>
        <strain evidence="5">A5X3R13</strain>
    </source>
</reference>
<keyword evidence="6" id="KW-1185">Reference proteome</keyword>
<evidence type="ECO:0000313" key="6">
    <source>
        <dbReference type="Proteomes" id="UP001164390"/>
    </source>
</evidence>
<keyword evidence="2" id="KW-0732">Signal</keyword>
<dbReference type="InterPro" id="IPR035328">
    <property type="entry name" value="DUF3048_C"/>
</dbReference>
<feature type="region of interest" description="Disordered" evidence="1">
    <location>
        <begin position="31"/>
        <end position="68"/>
    </location>
</feature>
<dbReference type="PROSITE" id="PS51257">
    <property type="entry name" value="PROKAR_LIPOPROTEIN"/>
    <property type="match status" value="1"/>
</dbReference>
<dbReference type="Pfam" id="PF17479">
    <property type="entry name" value="DUF3048_C"/>
    <property type="match status" value="1"/>
</dbReference>
<evidence type="ECO:0000256" key="1">
    <source>
        <dbReference type="SAM" id="MobiDB-lite"/>
    </source>
</evidence>
<accession>A0AA46TEX9</accession>